<evidence type="ECO:0008006" key="3">
    <source>
        <dbReference type="Google" id="ProtNLM"/>
    </source>
</evidence>
<accession>A0A318RI75</accession>
<protein>
    <recommendedName>
        <fullName evidence="3">Excreted virulence factor EspC (Type VII ESX diderm)</fullName>
    </recommendedName>
</protein>
<gene>
    <name evidence="1" type="ORF">DFR67_11157</name>
</gene>
<evidence type="ECO:0000313" key="2">
    <source>
        <dbReference type="Proteomes" id="UP000247591"/>
    </source>
</evidence>
<comment type="caution">
    <text evidence="1">The sequence shown here is derived from an EMBL/GenBank/DDBJ whole genome shotgun (WGS) entry which is preliminary data.</text>
</comment>
<dbReference type="Proteomes" id="UP000247591">
    <property type="component" value="Unassembled WGS sequence"/>
</dbReference>
<dbReference type="AlphaFoldDB" id="A0A318RI75"/>
<dbReference type="EMBL" id="QJSP01000011">
    <property type="protein sequence ID" value="PYE14982.1"/>
    <property type="molecule type" value="Genomic_DNA"/>
</dbReference>
<proteinExistence type="predicted"/>
<organism evidence="1 2">
    <name type="scientific">Williamsia limnetica</name>
    <dbReference type="NCBI Taxonomy" id="882452"/>
    <lineage>
        <taxon>Bacteria</taxon>
        <taxon>Bacillati</taxon>
        <taxon>Actinomycetota</taxon>
        <taxon>Actinomycetes</taxon>
        <taxon>Mycobacteriales</taxon>
        <taxon>Nocardiaceae</taxon>
        <taxon>Williamsia</taxon>
    </lineage>
</organism>
<sequence>MSVFRADAASMTTSAAKYRAFGAEIEGLDATAATSQVAGALAGSKTAVVAARSGEAVDTALSAVAIRLSSYADSTDKSREAFDGVEDLASRAFSGLWL</sequence>
<keyword evidence="2" id="KW-1185">Reference proteome</keyword>
<name>A0A318RI75_WILLI</name>
<evidence type="ECO:0000313" key="1">
    <source>
        <dbReference type="EMBL" id="PYE14982.1"/>
    </source>
</evidence>
<reference evidence="1 2" key="1">
    <citation type="submission" date="2018-06" db="EMBL/GenBank/DDBJ databases">
        <title>Genomic Encyclopedia of Type Strains, Phase IV (KMG-IV): sequencing the most valuable type-strain genomes for metagenomic binning, comparative biology and taxonomic classification.</title>
        <authorList>
            <person name="Goeker M."/>
        </authorList>
    </citation>
    <scope>NUCLEOTIDE SEQUENCE [LARGE SCALE GENOMIC DNA]</scope>
    <source>
        <strain evidence="1 2">DSM 45521</strain>
    </source>
</reference>